<organism evidence="1 2">
    <name type="scientific">Agrococcus pavilionensis RW1</name>
    <dbReference type="NCBI Taxonomy" id="1330458"/>
    <lineage>
        <taxon>Bacteria</taxon>
        <taxon>Bacillati</taxon>
        <taxon>Actinomycetota</taxon>
        <taxon>Actinomycetes</taxon>
        <taxon>Micrococcales</taxon>
        <taxon>Microbacteriaceae</taxon>
        <taxon>Agrococcus</taxon>
    </lineage>
</organism>
<dbReference type="AlphaFoldDB" id="U1MS68"/>
<sequence>MLEVVELDEALDWSPACDGLVWRVLQEQKGERGCPEAATWIGTSVCCGRVGFYCDAHRRKRMQFVHVQHAPCGSPTAPIRWEPIGGGGRG</sequence>
<keyword evidence="2" id="KW-1185">Reference proteome</keyword>
<evidence type="ECO:0000313" key="1">
    <source>
        <dbReference type="EMBL" id="ERG63510.1"/>
    </source>
</evidence>
<protein>
    <submittedName>
        <fullName evidence="1">Uncharacterized protein</fullName>
    </submittedName>
</protein>
<accession>U1MS68</accession>
<reference evidence="1 2" key="1">
    <citation type="journal article" date="2013" name="Genome Announc.">
        <title>First draft genome sequence from a member of the genus agrococcus, isolated from modern microbialites.</title>
        <authorList>
            <person name="White R.A.III."/>
            <person name="Grassa C.J."/>
            <person name="Suttle C.A."/>
        </authorList>
    </citation>
    <scope>NUCLEOTIDE SEQUENCE [LARGE SCALE GENOMIC DNA]</scope>
    <source>
        <strain evidence="1 2">RW1</strain>
    </source>
</reference>
<dbReference type="EMBL" id="ASHR01000031">
    <property type="protein sequence ID" value="ERG63510.1"/>
    <property type="molecule type" value="Genomic_DNA"/>
</dbReference>
<gene>
    <name evidence="1" type="ORF">L332_03445</name>
</gene>
<proteinExistence type="predicted"/>
<dbReference type="Proteomes" id="UP000016462">
    <property type="component" value="Unassembled WGS sequence"/>
</dbReference>
<comment type="caution">
    <text evidence="1">The sequence shown here is derived from an EMBL/GenBank/DDBJ whole genome shotgun (WGS) entry which is preliminary data.</text>
</comment>
<name>U1MS68_9MICO</name>
<evidence type="ECO:0000313" key="2">
    <source>
        <dbReference type="Proteomes" id="UP000016462"/>
    </source>
</evidence>